<protein>
    <submittedName>
        <fullName evidence="2">Unannotated protein</fullName>
    </submittedName>
</protein>
<keyword evidence="1" id="KW-1133">Transmembrane helix</keyword>
<keyword evidence="1" id="KW-0812">Transmembrane</keyword>
<name>A0A6J6G8X9_9ZZZZ</name>
<gene>
    <name evidence="2" type="ORF">UFOPK1788_00896</name>
</gene>
<organism evidence="2">
    <name type="scientific">freshwater metagenome</name>
    <dbReference type="NCBI Taxonomy" id="449393"/>
    <lineage>
        <taxon>unclassified sequences</taxon>
        <taxon>metagenomes</taxon>
        <taxon>ecological metagenomes</taxon>
    </lineage>
</organism>
<evidence type="ECO:0000256" key="1">
    <source>
        <dbReference type="SAM" id="Phobius"/>
    </source>
</evidence>
<accession>A0A6J6G8X9</accession>
<reference evidence="2" key="1">
    <citation type="submission" date="2020-05" db="EMBL/GenBank/DDBJ databases">
        <authorList>
            <person name="Chiriac C."/>
            <person name="Salcher M."/>
            <person name="Ghai R."/>
            <person name="Kavagutti S V."/>
        </authorList>
    </citation>
    <scope>NUCLEOTIDE SEQUENCE</scope>
</reference>
<evidence type="ECO:0000313" key="2">
    <source>
        <dbReference type="EMBL" id="CAB4597802.1"/>
    </source>
</evidence>
<sequence length="394" mass="40659">MFSKKLVTLAGIALPVALIAGCGELIVAEDGGAGSCDGSPFTIAATASEDASTYTIDYTGPSDVSLVLSPGFYIDEPIDGVAEFSSMEDVPAGSSYFAATTSLEDADSASVLKFDTTDEGWTTSGSGATTTYSFEGSFSTLIGDWTELEPLAQTIFPHIVGVVCDDAFTTAVIVDDSPSVNGFIDDITIQAAAELVPSHVLLDPFEISSQEPFGDGFAGEARFAAGSASIFGDFVPGAVIEGAMFLDDPSIPNNSFMELWFQAISLEVGDGPPPFEIMFPDGVSLDGDFPFTIEPTSDNPAEAPEAGNYLLFLLVADNPNDPSAVRVVFMNTYYDPESGVTFLDPLGEPVNPGAPDLADTGVDASAIGIGAGALLAGGVALGAVAAVRRARTKN</sequence>
<dbReference type="AlphaFoldDB" id="A0A6J6G8X9"/>
<dbReference type="EMBL" id="CAEZUE010000124">
    <property type="protein sequence ID" value="CAB4597802.1"/>
    <property type="molecule type" value="Genomic_DNA"/>
</dbReference>
<keyword evidence="1" id="KW-0472">Membrane</keyword>
<proteinExistence type="predicted"/>
<feature type="transmembrane region" description="Helical" evidence="1">
    <location>
        <begin position="366"/>
        <end position="387"/>
    </location>
</feature>
<dbReference type="PROSITE" id="PS51257">
    <property type="entry name" value="PROKAR_LIPOPROTEIN"/>
    <property type="match status" value="1"/>
</dbReference>